<evidence type="ECO:0000313" key="2">
    <source>
        <dbReference type="EMBL" id="KAE8411689.1"/>
    </source>
</evidence>
<name>A0ABQ6W3G7_9EURO</name>
<dbReference type="Proteomes" id="UP000325395">
    <property type="component" value="Unassembled WGS sequence"/>
</dbReference>
<evidence type="ECO:0000313" key="3">
    <source>
        <dbReference type="Proteomes" id="UP000325395"/>
    </source>
</evidence>
<keyword evidence="3" id="KW-1185">Reference proteome</keyword>
<reference evidence="2 3" key="1">
    <citation type="submission" date="2019-04" db="EMBL/GenBank/DDBJ databases">
        <authorList>
            <consortium name="DOE Joint Genome Institute"/>
            <person name="Mondo S."/>
            <person name="Kjaerbolling I."/>
            <person name="Vesth T."/>
            <person name="Frisvad J.C."/>
            <person name="Nybo J.L."/>
            <person name="Theobald S."/>
            <person name="Kildgaard S."/>
            <person name="Isbrandt T."/>
            <person name="Kuo A."/>
            <person name="Sato A."/>
            <person name="Lyhne E.K."/>
            <person name="Kogle M.E."/>
            <person name="Wiebenga A."/>
            <person name="Kun R.S."/>
            <person name="Lubbers R.J."/>
            <person name="Makela M.R."/>
            <person name="Barry K."/>
            <person name="Chovatia M."/>
            <person name="Clum A."/>
            <person name="Daum C."/>
            <person name="Haridas S."/>
            <person name="He G."/>
            <person name="LaButti K."/>
            <person name="Lipzen A."/>
            <person name="Riley R."/>
            <person name="Salamov A."/>
            <person name="Simmons B.A."/>
            <person name="Magnuson J.K."/>
            <person name="Henrissat B."/>
            <person name="Mortensen U.H."/>
            <person name="Larsen T.O."/>
            <person name="Devries R.P."/>
            <person name="Grigoriev I.V."/>
            <person name="Machida M."/>
            <person name="Baker S.E."/>
            <person name="Andersen M.R."/>
            <person name="Cantor M.N."/>
            <person name="Hua S.X."/>
        </authorList>
    </citation>
    <scope>NUCLEOTIDE SEQUENCE [LARGE SCALE GENOMIC DNA]</scope>
    <source>
        <strain evidence="2 3">CBS 117616</strain>
    </source>
</reference>
<organism evidence="2 3">
    <name type="scientific">Aspergillus pseudocaelatus</name>
    <dbReference type="NCBI Taxonomy" id="1825620"/>
    <lineage>
        <taxon>Eukaryota</taxon>
        <taxon>Fungi</taxon>
        <taxon>Dikarya</taxon>
        <taxon>Ascomycota</taxon>
        <taxon>Pezizomycotina</taxon>
        <taxon>Eurotiomycetes</taxon>
        <taxon>Eurotiomycetidae</taxon>
        <taxon>Eurotiales</taxon>
        <taxon>Aspergillaceae</taxon>
        <taxon>Aspergillus</taxon>
        <taxon>Aspergillus subgen. Circumdati</taxon>
    </lineage>
</organism>
<dbReference type="EMBL" id="ML735863">
    <property type="protein sequence ID" value="KAE8411689.1"/>
    <property type="molecule type" value="Genomic_DNA"/>
</dbReference>
<proteinExistence type="predicted"/>
<sequence length="341" mass="38833">MAASAMHRLFIGTYRISDDPAKDLSQRFHWTLIVEASFRLQGVRRFHACCGIESELDEHLSLPAQAPGYFNQYHPIREQLVVLQDEDESFEKFGIGHVGDVDCLLGFLRTFKEDPKERPSSCYHWLREAIEYLKENDVCDTDLRERWLETRELLDNGPNMHHNARGQDGMGLGIDHYNSASQNDTSQHITHQSGMSSDGISIEDINIDEITSHIADHNTTTPDKISLDGLTPDFIQYYSLDTHPMVQNAESHHSIHRDSMNVGLNRQNTMRYRAINQNIPPQNSITCNTTHRYNPHQSHMGDGVVSINSMGQSSDNQNRKKHKGKKNGSKWCCFSGAEDLN</sequence>
<accession>A0ABQ6W3G7</accession>
<feature type="region of interest" description="Disordered" evidence="1">
    <location>
        <begin position="298"/>
        <end position="328"/>
    </location>
</feature>
<feature type="compositionally biased region" description="Polar residues" evidence="1">
    <location>
        <begin position="306"/>
        <end position="316"/>
    </location>
</feature>
<protein>
    <submittedName>
        <fullName evidence="2">Uncharacterized protein</fullName>
    </submittedName>
</protein>
<gene>
    <name evidence="2" type="ORF">BDV36DRAFT_301596</name>
</gene>
<evidence type="ECO:0000256" key="1">
    <source>
        <dbReference type="SAM" id="MobiDB-lite"/>
    </source>
</evidence>
<feature type="compositionally biased region" description="Basic residues" evidence="1">
    <location>
        <begin position="319"/>
        <end position="328"/>
    </location>
</feature>